<evidence type="ECO:0000259" key="8">
    <source>
        <dbReference type="Pfam" id="PF16347"/>
    </source>
</evidence>
<feature type="domain" description="N-sulphoglucosamine sulphohydrolase C-terminal" evidence="8">
    <location>
        <begin position="514"/>
        <end position="670"/>
    </location>
</feature>
<evidence type="ECO:0000256" key="4">
    <source>
        <dbReference type="ARBA" id="ARBA00022729"/>
    </source>
</evidence>
<dbReference type="RefSeq" id="XP_005770164.1">
    <property type="nucleotide sequence ID" value="XM_005770107.1"/>
</dbReference>
<dbReference type="Proteomes" id="UP000013827">
    <property type="component" value="Unassembled WGS sequence"/>
</dbReference>
<dbReference type="CDD" id="cd16030">
    <property type="entry name" value="iduronate-2-sulfatase"/>
    <property type="match status" value="1"/>
</dbReference>
<dbReference type="PANTHER" id="PTHR45953:SF1">
    <property type="entry name" value="IDURONATE 2-SULFATASE"/>
    <property type="match status" value="1"/>
</dbReference>
<evidence type="ECO:0000259" key="7">
    <source>
        <dbReference type="Pfam" id="PF00884"/>
    </source>
</evidence>
<dbReference type="GO" id="GO:0004423">
    <property type="term" value="F:iduronate-2-sulfatase activity"/>
    <property type="evidence" value="ECO:0007669"/>
    <property type="project" value="InterPro"/>
</dbReference>
<dbReference type="GO" id="GO:0005737">
    <property type="term" value="C:cytoplasm"/>
    <property type="evidence" value="ECO:0007669"/>
    <property type="project" value="TreeGrafter"/>
</dbReference>
<keyword evidence="10" id="KW-1185">Reference proteome</keyword>
<accession>A0A0D3J2K0</accession>
<name>A0A0D3J2K0_EMIH1</name>
<keyword evidence="6" id="KW-0106">Calcium</keyword>
<reference evidence="9" key="2">
    <citation type="submission" date="2024-10" db="UniProtKB">
        <authorList>
            <consortium name="EnsemblProtists"/>
        </authorList>
    </citation>
    <scope>IDENTIFICATION</scope>
</reference>
<dbReference type="InterPro" id="IPR032506">
    <property type="entry name" value="SGSH_C"/>
</dbReference>
<organism evidence="9 10">
    <name type="scientific">Emiliania huxleyi (strain CCMP1516)</name>
    <dbReference type="NCBI Taxonomy" id="280463"/>
    <lineage>
        <taxon>Eukaryota</taxon>
        <taxon>Haptista</taxon>
        <taxon>Haptophyta</taxon>
        <taxon>Prymnesiophyceae</taxon>
        <taxon>Isochrysidales</taxon>
        <taxon>Noelaerhabdaceae</taxon>
        <taxon>Emiliania</taxon>
    </lineage>
</organism>
<reference evidence="10" key="1">
    <citation type="journal article" date="2013" name="Nature">
        <title>Pan genome of the phytoplankton Emiliania underpins its global distribution.</title>
        <authorList>
            <person name="Read B.A."/>
            <person name="Kegel J."/>
            <person name="Klute M.J."/>
            <person name="Kuo A."/>
            <person name="Lefebvre S.C."/>
            <person name="Maumus F."/>
            <person name="Mayer C."/>
            <person name="Miller J."/>
            <person name="Monier A."/>
            <person name="Salamov A."/>
            <person name="Young J."/>
            <person name="Aguilar M."/>
            <person name="Claverie J.M."/>
            <person name="Frickenhaus S."/>
            <person name="Gonzalez K."/>
            <person name="Herman E.K."/>
            <person name="Lin Y.C."/>
            <person name="Napier J."/>
            <person name="Ogata H."/>
            <person name="Sarno A.F."/>
            <person name="Shmutz J."/>
            <person name="Schroeder D."/>
            <person name="de Vargas C."/>
            <person name="Verret F."/>
            <person name="von Dassow P."/>
            <person name="Valentin K."/>
            <person name="Van de Peer Y."/>
            <person name="Wheeler G."/>
            <person name="Dacks J.B."/>
            <person name="Delwiche C.F."/>
            <person name="Dyhrman S.T."/>
            <person name="Glockner G."/>
            <person name="John U."/>
            <person name="Richards T."/>
            <person name="Worden A.Z."/>
            <person name="Zhang X."/>
            <person name="Grigoriev I.V."/>
            <person name="Allen A.E."/>
            <person name="Bidle K."/>
            <person name="Borodovsky M."/>
            <person name="Bowler C."/>
            <person name="Brownlee C."/>
            <person name="Cock J.M."/>
            <person name="Elias M."/>
            <person name="Gladyshev V.N."/>
            <person name="Groth M."/>
            <person name="Guda C."/>
            <person name="Hadaegh A."/>
            <person name="Iglesias-Rodriguez M.D."/>
            <person name="Jenkins J."/>
            <person name="Jones B.M."/>
            <person name="Lawson T."/>
            <person name="Leese F."/>
            <person name="Lindquist E."/>
            <person name="Lobanov A."/>
            <person name="Lomsadze A."/>
            <person name="Malik S.B."/>
            <person name="Marsh M.E."/>
            <person name="Mackinder L."/>
            <person name="Mock T."/>
            <person name="Mueller-Roeber B."/>
            <person name="Pagarete A."/>
            <person name="Parker M."/>
            <person name="Probert I."/>
            <person name="Quesneville H."/>
            <person name="Raines C."/>
            <person name="Rensing S.A."/>
            <person name="Riano-Pachon D.M."/>
            <person name="Richier S."/>
            <person name="Rokitta S."/>
            <person name="Shiraiwa Y."/>
            <person name="Soanes D.M."/>
            <person name="van der Giezen M."/>
            <person name="Wahlund T.M."/>
            <person name="Williams B."/>
            <person name="Wilson W."/>
            <person name="Wolfe G."/>
            <person name="Wurch L.L."/>
        </authorList>
    </citation>
    <scope>NUCLEOTIDE SEQUENCE</scope>
</reference>
<dbReference type="AlphaFoldDB" id="A0A0D3J2K0"/>
<proteinExistence type="inferred from homology"/>
<dbReference type="SUPFAM" id="SSF53649">
    <property type="entry name" value="Alkaline phosphatase-like"/>
    <property type="match status" value="1"/>
</dbReference>
<dbReference type="eggNOG" id="KOG3867">
    <property type="taxonomic scope" value="Eukaryota"/>
</dbReference>
<dbReference type="InterPro" id="IPR017850">
    <property type="entry name" value="Alkaline_phosphatase_core_sf"/>
</dbReference>
<keyword evidence="5" id="KW-0378">Hydrolase</keyword>
<comment type="cofactor">
    <cofactor evidence="1">
        <name>Ca(2+)</name>
        <dbReference type="ChEBI" id="CHEBI:29108"/>
    </cofactor>
</comment>
<dbReference type="Pfam" id="PF16347">
    <property type="entry name" value="SGSH_C"/>
    <property type="match status" value="1"/>
</dbReference>
<dbReference type="KEGG" id="ehx:EMIHUDRAFT_209682"/>
<evidence type="ECO:0000256" key="1">
    <source>
        <dbReference type="ARBA" id="ARBA00001913"/>
    </source>
</evidence>
<dbReference type="Pfam" id="PF00884">
    <property type="entry name" value="Sulfatase"/>
    <property type="match status" value="1"/>
</dbReference>
<comment type="similarity">
    <text evidence="2">Belongs to the sulfatase family.</text>
</comment>
<dbReference type="STRING" id="2903.R1DTA5"/>
<dbReference type="EnsemblProtists" id="EOD17735">
    <property type="protein sequence ID" value="EOD17735"/>
    <property type="gene ID" value="EMIHUDRAFT_209682"/>
</dbReference>
<dbReference type="HOGENOM" id="CLU_006332_9_0_1"/>
<feature type="domain" description="Sulfatase N-terminal" evidence="7">
    <location>
        <begin position="145"/>
        <end position="477"/>
    </location>
</feature>
<keyword evidence="4" id="KW-0732">Signal</keyword>
<evidence type="ECO:0000313" key="10">
    <source>
        <dbReference type="Proteomes" id="UP000013827"/>
    </source>
</evidence>
<protein>
    <recommendedName>
        <fullName evidence="11">Sulfatase N-terminal domain-containing protein</fullName>
    </recommendedName>
</protein>
<dbReference type="PANTHER" id="PTHR45953">
    <property type="entry name" value="IDURONATE 2-SULFATASE"/>
    <property type="match status" value="1"/>
</dbReference>
<evidence type="ECO:0000256" key="2">
    <source>
        <dbReference type="ARBA" id="ARBA00008779"/>
    </source>
</evidence>
<evidence type="ECO:0000313" key="9">
    <source>
        <dbReference type="EnsemblProtists" id="EOD17735"/>
    </source>
</evidence>
<dbReference type="Gene3D" id="3.40.720.10">
    <property type="entry name" value="Alkaline Phosphatase, subunit A"/>
    <property type="match status" value="1"/>
</dbReference>
<dbReference type="GO" id="GO:0046872">
    <property type="term" value="F:metal ion binding"/>
    <property type="evidence" value="ECO:0007669"/>
    <property type="project" value="UniProtKB-KW"/>
</dbReference>
<evidence type="ECO:0000256" key="3">
    <source>
        <dbReference type="ARBA" id="ARBA00022723"/>
    </source>
</evidence>
<dbReference type="InterPro" id="IPR035874">
    <property type="entry name" value="IDS"/>
</dbReference>
<evidence type="ECO:0000256" key="5">
    <source>
        <dbReference type="ARBA" id="ARBA00022801"/>
    </source>
</evidence>
<keyword evidence="3" id="KW-0479">Metal-binding</keyword>
<dbReference type="GeneID" id="17263943"/>
<dbReference type="PaxDb" id="2903-EOD17735"/>
<sequence length="677" mass="74412">MLCFATTADAASISSSISAISAKLPTVQTALCCSDVPAGENVHLVRLRRLPGDDADRDLLQPKIDDGSNWGFDHATCNRACQAYTYFALQHGVQCYCDDTYGTPAQQYPRLPDVRCHMEGYCATCGSGYSNSVFVVSPLPPQPPPNVLFIMVDDLAPLLGTYGRQSGFAPAITPIIDQFAVEGSLFETAYAQVPMCGASRASLMTSLYSTPIRFNQWDSWAQFDAPGVPDLPKVLRSKGYRTISNGKIYHEHADNAGSFHEVCIFCQQCVGSSDSISSCPYRGNTKSWTQKCNWKLSCSGRHDRFDPLAENRSTVSLLTRPSGPGGRVGGTSPAYEAADVDDWTYPDGVMTEKVIGDIRRAHEDGGPFFITAGFNRPHLPFACPKRYWDMYQRSELRLASNPWLPEGAPIRSIHYKELTAYGDFLGEPIPTYNAGTGGPSGGAVNLPDELAKDLVHGYYACVSYVDALIGYLFAELKSFSAPPSPLRDAGSVTPRTMYDETIITFTSDHGYHLGNKGTWCKHSVYETSLHVPMIIKAPDFAPSRIAALVENLDLYPTILDLIGVPAPAHVQGTSMVPLLANSSAPSKPAIFARYRDSDTVRFADKQFTEFCKRPQCWSIETCTRSCETTSDKHYMLYDHSIDPDENKNRADLPAYSEVVREMRAALHAHKESRAPPL</sequence>
<evidence type="ECO:0008006" key="11">
    <source>
        <dbReference type="Google" id="ProtNLM"/>
    </source>
</evidence>
<evidence type="ECO:0000256" key="6">
    <source>
        <dbReference type="ARBA" id="ARBA00022837"/>
    </source>
</evidence>
<dbReference type="InterPro" id="IPR000917">
    <property type="entry name" value="Sulfatase_N"/>
</dbReference>